<evidence type="ECO:0000313" key="12">
    <source>
        <dbReference type="Proteomes" id="UP000236654"/>
    </source>
</evidence>
<dbReference type="GO" id="GO:0009279">
    <property type="term" value="C:cell outer membrane"/>
    <property type="evidence" value="ECO:0007669"/>
    <property type="project" value="UniProtKB-SubCell"/>
</dbReference>
<dbReference type="InterPro" id="IPR037066">
    <property type="entry name" value="Plug_dom_sf"/>
</dbReference>
<dbReference type="Gene3D" id="2.40.170.20">
    <property type="entry name" value="TonB-dependent receptor, beta-barrel domain"/>
    <property type="match status" value="1"/>
</dbReference>
<keyword evidence="11" id="KW-0675">Receptor</keyword>
<keyword evidence="2 7" id="KW-0813">Transport</keyword>
<comment type="similarity">
    <text evidence="7">Belongs to the TonB-dependent receptor family.</text>
</comment>
<evidence type="ECO:0000259" key="10">
    <source>
        <dbReference type="Pfam" id="PF14905"/>
    </source>
</evidence>
<feature type="domain" description="Outer membrane protein beta-barrel" evidence="10">
    <location>
        <begin position="381"/>
        <end position="777"/>
    </location>
</feature>
<keyword evidence="3 7" id="KW-1134">Transmembrane beta strand</keyword>
<dbReference type="InterPro" id="IPR041700">
    <property type="entry name" value="OMP_b-brl_3"/>
</dbReference>
<dbReference type="AlphaFoldDB" id="A0A2I0QZ47"/>
<dbReference type="OrthoDB" id="8764943at2"/>
<evidence type="ECO:0000256" key="1">
    <source>
        <dbReference type="ARBA" id="ARBA00004571"/>
    </source>
</evidence>
<reference evidence="11 12" key="1">
    <citation type="submission" date="2017-12" db="EMBL/GenBank/DDBJ databases">
        <title>The draft genome sequence of Brumimicrobium saltpan LHR20.</title>
        <authorList>
            <person name="Do Z.-J."/>
            <person name="Luo H.-R."/>
        </authorList>
    </citation>
    <scope>NUCLEOTIDE SEQUENCE [LARGE SCALE GENOMIC DNA]</scope>
    <source>
        <strain evidence="11 12">LHR20</strain>
    </source>
</reference>
<dbReference type="PANTHER" id="PTHR40980">
    <property type="entry name" value="PLUG DOMAIN-CONTAINING PROTEIN"/>
    <property type="match status" value="1"/>
</dbReference>
<dbReference type="InterPro" id="IPR012910">
    <property type="entry name" value="Plug_dom"/>
</dbReference>
<dbReference type="InterPro" id="IPR008969">
    <property type="entry name" value="CarboxyPept-like_regulatory"/>
</dbReference>
<keyword evidence="4 7" id="KW-0812">Transmembrane</keyword>
<keyword evidence="8" id="KW-0732">Signal</keyword>
<evidence type="ECO:0000256" key="8">
    <source>
        <dbReference type="SAM" id="SignalP"/>
    </source>
</evidence>
<evidence type="ECO:0000256" key="6">
    <source>
        <dbReference type="ARBA" id="ARBA00023237"/>
    </source>
</evidence>
<dbReference type="PROSITE" id="PS52016">
    <property type="entry name" value="TONB_DEPENDENT_REC_3"/>
    <property type="match status" value="1"/>
</dbReference>
<dbReference type="Proteomes" id="UP000236654">
    <property type="component" value="Unassembled WGS sequence"/>
</dbReference>
<dbReference type="PANTHER" id="PTHR40980:SF4">
    <property type="entry name" value="TONB-DEPENDENT RECEPTOR-LIKE BETA-BARREL DOMAIN-CONTAINING PROTEIN"/>
    <property type="match status" value="1"/>
</dbReference>
<dbReference type="Pfam" id="PF13715">
    <property type="entry name" value="CarbopepD_reg_2"/>
    <property type="match status" value="1"/>
</dbReference>
<keyword evidence="6 7" id="KW-0998">Cell outer membrane</keyword>
<dbReference type="RefSeq" id="WP_101335662.1">
    <property type="nucleotide sequence ID" value="NZ_PJNI01000022.1"/>
</dbReference>
<dbReference type="EMBL" id="PJNI01000022">
    <property type="protein sequence ID" value="PKR79611.1"/>
    <property type="molecule type" value="Genomic_DNA"/>
</dbReference>
<dbReference type="Pfam" id="PF14905">
    <property type="entry name" value="OMP_b-brl_3"/>
    <property type="match status" value="1"/>
</dbReference>
<comment type="caution">
    <text evidence="11">The sequence shown here is derived from an EMBL/GenBank/DDBJ whole genome shotgun (WGS) entry which is preliminary data.</text>
</comment>
<evidence type="ECO:0000256" key="3">
    <source>
        <dbReference type="ARBA" id="ARBA00022452"/>
    </source>
</evidence>
<name>A0A2I0QZ47_9FLAO</name>
<evidence type="ECO:0000313" key="11">
    <source>
        <dbReference type="EMBL" id="PKR79611.1"/>
    </source>
</evidence>
<feature type="chain" id="PRO_5014154273" evidence="8">
    <location>
        <begin position="24"/>
        <end position="792"/>
    </location>
</feature>
<evidence type="ECO:0000256" key="4">
    <source>
        <dbReference type="ARBA" id="ARBA00022692"/>
    </source>
</evidence>
<sequence>MPSYLKFTLFLLGFIFISTDAFAQPKSIEVTGVLKEMETKQALPYATVVLKSLDTTEVLSGTTTDEKGKFNLATHIKDFLIEISFMGYTTKYISDFEIVDWKVDLGDVTLESEGQSFDEVEIRGEVSKTVFKLDKRVFNVGKDLSSTGMSGLEVLDNVPSVNVGIDGDITLRGGAGVQILINGKPSVLADESGNALGTITADMIESVEVITNASAKYEASGTAGILNIILKKEEKKGWNGSVTANTGYPDNHSIGLSLNRRTEKFNLFTQLGGGYRKQPRFSESRNFNKITEETILSEGENYRNEKFFNITLGTDYHINDYNVITLSGNYALEMEDQPSETDFSYLDSNGDLVSSWTRTEVTDAINPKWQYDLNYKKQFRNNKEHTLQLSALGSFFGKDQSSQFTSRTNAGLEENRDQRTATNFNKVDYTFKADYMNPITDAFTLELGSQYVINNVGNDFMVEDYVVDEYVVDQNQTNDFEYEQNVLGIYSTLAYESEKWGVKGGLRVENTELNTFLVNTEEENNQNFTDFFPTLHTSYKVSDKLSFQAGYSKRIYRPRLWDLNPFFNISNNYNIRAGNPNLLSEYTDSYEITSIYRIGKASFSSSLYHQYTTDVIERVSTIENNTVYSRPYNVGTNSKIGFETNGKYIPTKWLTVNADFNFNYFDRKGTFENQNFDFSGSQWSARLTPKFKLKYDVDLELTGRYQSGYETVQGETSAYATLDIGVRKKILKGKVMLNLSVRDLFQSRIREHFVSQETFENYSYGVRSRQIAFGVSYGFGKGEAMNYSGRRR</sequence>
<feature type="domain" description="TonB-dependent receptor plug" evidence="9">
    <location>
        <begin position="152"/>
        <end position="225"/>
    </location>
</feature>
<dbReference type="Pfam" id="PF07715">
    <property type="entry name" value="Plug"/>
    <property type="match status" value="1"/>
</dbReference>
<dbReference type="InterPro" id="IPR036942">
    <property type="entry name" value="Beta-barrel_TonB_sf"/>
</dbReference>
<feature type="signal peptide" evidence="8">
    <location>
        <begin position="1"/>
        <end position="23"/>
    </location>
</feature>
<dbReference type="Gene3D" id="2.170.130.10">
    <property type="entry name" value="TonB-dependent receptor, plug domain"/>
    <property type="match status" value="1"/>
</dbReference>
<accession>A0A2I0QZ47</accession>
<evidence type="ECO:0000256" key="5">
    <source>
        <dbReference type="ARBA" id="ARBA00023136"/>
    </source>
</evidence>
<proteinExistence type="inferred from homology"/>
<comment type="subcellular location">
    <subcellularLocation>
        <location evidence="1 7">Cell outer membrane</location>
        <topology evidence="1 7">Multi-pass membrane protein</topology>
    </subcellularLocation>
</comment>
<organism evidence="11 12">
    <name type="scientific">Brumimicrobium salinarum</name>
    <dbReference type="NCBI Taxonomy" id="2058658"/>
    <lineage>
        <taxon>Bacteria</taxon>
        <taxon>Pseudomonadati</taxon>
        <taxon>Bacteroidota</taxon>
        <taxon>Flavobacteriia</taxon>
        <taxon>Flavobacteriales</taxon>
        <taxon>Crocinitomicaceae</taxon>
        <taxon>Brumimicrobium</taxon>
    </lineage>
</organism>
<keyword evidence="5 7" id="KW-0472">Membrane</keyword>
<dbReference type="InterPro" id="IPR039426">
    <property type="entry name" value="TonB-dep_rcpt-like"/>
</dbReference>
<evidence type="ECO:0000259" key="9">
    <source>
        <dbReference type="Pfam" id="PF07715"/>
    </source>
</evidence>
<dbReference type="SUPFAM" id="SSF56935">
    <property type="entry name" value="Porins"/>
    <property type="match status" value="1"/>
</dbReference>
<keyword evidence="12" id="KW-1185">Reference proteome</keyword>
<protein>
    <submittedName>
        <fullName evidence="11">TonB-dependent receptor</fullName>
    </submittedName>
</protein>
<evidence type="ECO:0000256" key="7">
    <source>
        <dbReference type="PROSITE-ProRule" id="PRU01360"/>
    </source>
</evidence>
<evidence type="ECO:0000256" key="2">
    <source>
        <dbReference type="ARBA" id="ARBA00022448"/>
    </source>
</evidence>
<dbReference type="SUPFAM" id="SSF49464">
    <property type="entry name" value="Carboxypeptidase regulatory domain-like"/>
    <property type="match status" value="1"/>
</dbReference>
<gene>
    <name evidence="11" type="ORF">CW751_14020</name>
</gene>